<proteinExistence type="predicted"/>
<dbReference type="CDD" id="cd00338">
    <property type="entry name" value="Ser_Recombinase"/>
    <property type="match status" value="1"/>
</dbReference>
<dbReference type="Gene3D" id="3.90.1750.20">
    <property type="entry name" value="Putative Large Serine Recombinase, Chain B, Domain 2"/>
    <property type="match status" value="1"/>
</dbReference>
<dbReference type="Gene3D" id="3.40.50.1390">
    <property type="entry name" value="Resolvase, N-terminal catalytic domain"/>
    <property type="match status" value="1"/>
</dbReference>
<dbReference type="InterPro" id="IPR050639">
    <property type="entry name" value="SSR_resolvase"/>
</dbReference>
<sequence length="459" mass="49654">MTQAAIYCRISMDRTGESAGVERQEADCRQLADRLGLTIGQVYVDNDISATSGKERPAFERMLGDRPAAVVTWAQDRLLRLSADLEKVISLNIPVHMVTQGSLDLATPAGRAVARTVAAWSTFETEQKGLRQRAANVQRAKQGKPAPSVGYGYRRDGDGLVIVDDQAAVVREVARRVLEGEPLRSIAADLNARGIESPRRTTGSGIWTGTTLRQMILRESLAGLRRYRGETVGAGLWEPIITPDDHERIVAVLNDPARAKHYAGRAPKHLLAGIAECGKCGARMKRSPGRMTTTKSGTKRQPAAYSCAACYGVRRKQSTVDELVTAVLLARLERPDALDLFRQGDDDAATEARDAIAAIDARLSNAADAYAAGALELDQLTRITAQLRADRDAHAATVARSLPAALPADLIGPQVAERWASKSIDVQRLVLSSVLRVTILPAGSGRDFDPASVRIDWLQ</sequence>
<dbReference type="AlphaFoldDB" id="A0AA94HNI5"/>
<dbReference type="RefSeq" id="WP_092918581.1">
    <property type="nucleotide sequence ID" value="NZ_FOZN01000003.1"/>
</dbReference>
<dbReference type="Proteomes" id="UP000198506">
    <property type="component" value="Unassembled WGS sequence"/>
</dbReference>
<reference evidence="2 3" key="1">
    <citation type="submission" date="2016-10" db="EMBL/GenBank/DDBJ databases">
        <authorList>
            <person name="Varghese N."/>
            <person name="Submissions S."/>
        </authorList>
    </citation>
    <scope>NUCLEOTIDE SEQUENCE [LARGE SCALE GENOMIC DNA]</scope>
    <source>
        <strain evidence="2 3">IAM 15147</strain>
    </source>
</reference>
<name>A0AA94HNI5_9MICO</name>
<keyword evidence="3" id="KW-1185">Reference proteome</keyword>
<dbReference type="PANTHER" id="PTHR30461:SF23">
    <property type="entry name" value="DNA RECOMBINASE-RELATED"/>
    <property type="match status" value="1"/>
</dbReference>
<evidence type="ECO:0000313" key="2">
    <source>
        <dbReference type="EMBL" id="SFS15716.1"/>
    </source>
</evidence>
<comment type="caution">
    <text evidence="2">The sequence shown here is derived from an EMBL/GenBank/DDBJ whole genome shotgun (WGS) entry which is preliminary data.</text>
</comment>
<dbReference type="InterPro" id="IPR006119">
    <property type="entry name" value="Resolv_N"/>
</dbReference>
<dbReference type="EMBL" id="FOZN01000003">
    <property type="protein sequence ID" value="SFS15716.1"/>
    <property type="molecule type" value="Genomic_DNA"/>
</dbReference>
<dbReference type="InterPro" id="IPR036162">
    <property type="entry name" value="Resolvase-like_N_sf"/>
</dbReference>
<dbReference type="Pfam" id="PF00239">
    <property type="entry name" value="Resolvase"/>
    <property type="match status" value="1"/>
</dbReference>
<dbReference type="SMART" id="SM00857">
    <property type="entry name" value="Resolvase"/>
    <property type="match status" value="1"/>
</dbReference>
<dbReference type="PROSITE" id="PS51737">
    <property type="entry name" value="RECOMBINASE_DNA_BIND"/>
    <property type="match status" value="1"/>
</dbReference>
<dbReference type="SUPFAM" id="SSF53041">
    <property type="entry name" value="Resolvase-like"/>
    <property type="match status" value="1"/>
</dbReference>
<evidence type="ECO:0000259" key="1">
    <source>
        <dbReference type="PROSITE" id="PS51737"/>
    </source>
</evidence>
<protein>
    <submittedName>
        <fullName evidence="2">Site-specific DNA recombinase</fullName>
    </submittedName>
</protein>
<feature type="domain" description="Recombinase" evidence="1">
    <location>
        <begin position="150"/>
        <end position="259"/>
    </location>
</feature>
<accession>A0AA94HNI5</accession>
<dbReference type="PANTHER" id="PTHR30461">
    <property type="entry name" value="DNA-INVERTASE FROM LAMBDOID PROPHAGE"/>
    <property type="match status" value="1"/>
</dbReference>
<dbReference type="InterPro" id="IPR011109">
    <property type="entry name" value="DNA_bind_recombinase_dom"/>
</dbReference>
<dbReference type="Pfam" id="PF07508">
    <property type="entry name" value="Recombinase"/>
    <property type="match status" value="1"/>
</dbReference>
<organism evidence="2 3">
    <name type="scientific">Agrococcus baldri</name>
    <dbReference type="NCBI Taxonomy" id="153730"/>
    <lineage>
        <taxon>Bacteria</taxon>
        <taxon>Bacillati</taxon>
        <taxon>Actinomycetota</taxon>
        <taxon>Actinomycetes</taxon>
        <taxon>Micrococcales</taxon>
        <taxon>Microbacteriaceae</taxon>
        <taxon>Agrococcus</taxon>
    </lineage>
</organism>
<evidence type="ECO:0000313" key="3">
    <source>
        <dbReference type="Proteomes" id="UP000198506"/>
    </source>
</evidence>
<dbReference type="GO" id="GO:0000150">
    <property type="term" value="F:DNA strand exchange activity"/>
    <property type="evidence" value="ECO:0007669"/>
    <property type="project" value="InterPro"/>
</dbReference>
<dbReference type="InterPro" id="IPR038109">
    <property type="entry name" value="DNA_bind_recomb_sf"/>
</dbReference>
<gene>
    <name evidence="2" type="ORF">SAMN04487783_2110</name>
</gene>
<dbReference type="GO" id="GO:0003677">
    <property type="term" value="F:DNA binding"/>
    <property type="evidence" value="ECO:0007669"/>
    <property type="project" value="InterPro"/>
</dbReference>